<reference evidence="1 2" key="1">
    <citation type="submission" date="2018-06" db="EMBL/GenBank/DDBJ databases">
        <authorList>
            <consortium name="Pathogen Informatics"/>
            <person name="Doyle S."/>
        </authorList>
    </citation>
    <scope>NUCLEOTIDE SEQUENCE [LARGE SCALE GENOMIC DNA]</scope>
    <source>
        <strain evidence="1 2">NCTC1934</strain>
    </source>
</reference>
<dbReference type="AlphaFoldDB" id="A0A379JLS0"/>
<protein>
    <submittedName>
        <fullName evidence="1">Uncharacterized protein</fullName>
    </submittedName>
</protein>
<evidence type="ECO:0000313" key="1">
    <source>
        <dbReference type="EMBL" id="SUD49458.1"/>
    </source>
</evidence>
<evidence type="ECO:0000313" key="2">
    <source>
        <dbReference type="Proteomes" id="UP000255467"/>
    </source>
</evidence>
<dbReference type="EMBL" id="UGRY01000007">
    <property type="protein sequence ID" value="SUD49458.1"/>
    <property type="molecule type" value="Genomic_DNA"/>
</dbReference>
<proteinExistence type="predicted"/>
<gene>
    <name evidence="1" type="ORF">NCTC1934_06812</name>
</gene>
<dbReference type="Proteomes" id="UP000255467">
    <property type="component" value="Unassembled WGS sequence"/>
</dbReference>
<keyword evidence="2" id="KW-1185">Reference proteome</keyword>
<name>A0A379JLS0_9NOCA</name>
<accession>A0A379JLS0</accession>
<organism evidence="1 2">
    <name type="scientific">Nocardia otitidiscaviarum</name>
    <dbReference type="NCBI Taxonomy" id="1823"/>
    <lineage>
        <taxon>Bacteria</taxon>
        <taxon>Bacillati</taxon>
        <taxon>Actinomycetota</taxon>
        <taxon>Actinomycetes</taxon>
        <taxon>Mycobacteriales</taxon>
        <taxon>Nocardiaceae</taxon>
        <taxon>Nocardia</taxon>
    </lineage>
</organism>
<sequence>MLSRLSARYASIGIASTTRSVDRSSAHTRATVRDGHLSVQLKATRRLVSVSASETGVMT</sequence>